<evidence type="ECO:0000256" key="7">
    <source>
        <dbReference type="SAM" id="MobiDB-lite"/>
    </source>
</evidence>
<evidence type="ECO:0000256" key="1">
    <source>
        <dbReference type="ARBA" id="ARBA00004259"/>
    </source>
</evidence>
<dbReference type="PANTHER" id="PTHR14482">
    <property type="entry name" value="CHROMOSOME 12 ORF 43 HOMOLOG"/>
    <property type="match status" value="1"/>
</dbReference>
<keyword evidence="4" id="KW-0217">Developmental protein</keyword>
<evidence type="ECO:0000313" key="8">
    <source>
        <dbReference type="EMBL" id="KAJ8939384.1"/>
    </source>
</evidence>
<dbReference type="EMBL" id="JANEYF010003093">
    <property type="protein sequence ID" value="KAJ8939384.1"/>
    <property type="molecule type" value="Genomic_DNA"/>
</dbReference>
<accession>A0AAV8XLE0</accession>
<proteinExistence type="inferred from homology"/>
<dbReference type="GO" id="GO:0016055">
    <property type="term" value="P:Wnt signaling pathway"/>
    <property type="evidence" value="ECO:0007669"/>
    <property type="project" value="UniProtKB-KW"/>
</dbReference>
<evidence type="ECO:0000256" key="3">
    <source>
        <dbReference type="ARBA" id="ARBA00013465"/>
    </source>
</evidence>
<dbReference type="PANTHER" id="PTHR14482:SF0">
    <property type="entry name" value="PROTEIN CUSTOS"/>
    <property type="match status" value="1"/>
</dbReference>
<keyword evidence="5" id="KW-0879">Wnt signaling pathway</keyword>
<protein>
    <recommendedName>
        <fullName evidence="3">Protein CUSTOS</fullName>
    </recommendedName>
</protein>
<keyword evidence="9" id="KW-1185">Reference proteome</keyword>
<reference evidence="8" key="1">
    <citation type="journal article" date="2023" name="Insect Mol. Biol.">
        <title>Genome sequencing provides insights into the evolution of gene families encoding plant cell wall-degrading enzymes in longhorned beetles.</title>
        <authorList>
            <person name="Shin N.R."/>
            <person name="Okamura Y."/>
            <person name="Kirsch R."/>
            <person name="Pauchet Y."/>
        </authorList>
    </citation>
    <scope>NUCLEOTIDE SEQUENCE</scope>
    <source>
        <strain evidence="8">RBIC_L_NR</strain>
    </source>
</reference>
<dbReference type="AlphaFoldDB" id="A0AAV8XLE0"/>
<gene>
    <name evidence="8" type="ORF">NQ314_011129</name>
</gene>
<organism evidence="8 9">
    <name type="scientific">Rhamnusium bicolor</name>
    <dbReference type="NCBI Taxonomy" id="1586634"/>
    <lineage>
        <taxon>Eukaryota</taxon>
        <taxon>Metazoa</taxon>
        <taxon>Ecdysozoa</taxon>
        <taxon>Arthropoda</taxon>
        <taxon>Hexapoda</taxon>
        <taxon>Insecta</taxon>
        <taxon>Pterygota</taxon>
        <taxon>Neoptera</taxon>
        <taxon>Endopterygota</taxon>
        <taxon>Coleoptera</taxon>
        <taxon>Polyphaga</taxon>
        <taxon>Cucujiformia</taxon>
        <taxon>Chrysomeloidea</taxon>
        <taxon>Cerambycidae</taxon>
        <taxon>Lepturinae</taxon>
        <taxon>Rhagiini</taxon>
        <taxon>Rhamnusium</taxon>
    </lineage>
</organism>
<evidence type="ECO:0000256" key="5">
    <source>
        <dbReference type="ARBA" id="ARBA00022687"/>
    </source>
</evidence>
<evidence type="ECO:0000256" key="6">
    <source>
        <dbReference type="ARBA" id="ARBA00023242"/>
    </source>
</evidence>
<comment type="subcellular location">
    <subcellularLocation>
        <location evidence="1">Nucleus envelope</location>
    </subcellularLocation>
</comment>
<name>A0AAV8XLE0_9CUCU</name>
<evidence type="ECO:0000313" key="9">
    <source>
        <dbReference type="Proteomes" id="UP001162156"/>
    </source>
</evidence>
<sequence length="164" mass="18944">MSSDSSDEENLEFLKEAQDSQFINDSMFSETPEKSAKISSNQNKETLPSLRKTKDDDAQFNFLKVTPEFRNYVARQLSSILDEKLEKQLVNVEVEEIHSETLLRASKSFESNKLDTVEASSVTRPKSRYNRLKVEVSEESLKRSCSFSGRYFKQERSENLVKPE</sequence>
<dbReference type="GO" id="GO:0005635">
    <property type="term" value="C:nuclear envelope"/>
    <property type="evidence" value="ECO:0007669"/>
    <property type="project" value="UniProtKB-SubCell"/>
</dbReference>
<feature type="compositionally biased region" description="Acidic residues" evidence="7">
    <location>
        <begin position="1"/>
        <end position="11"/>
    </location>
</feature>
<feature type="compositionally biased region" description="Polar residues" evidence="7">
    <location>
        <begin position="37"/>
        <end position="46"/>
    </location>
</feature>
<feature type="compositionally biased region" description="Polar residues" evidence="7">
    <location>
        <begin position="19"/>
        <end position="29"/>
    </location>
</feature>
<comment type="similarity">
    <text evidence="2">Belongs to the CUSTOS family.</text>
</comment>
<dbReference type="Proteomes" id="UP001162156">
    <property type="component" value="Unassembled WGS sequence"/>
</dbReference>
<evidence type="ECO:0000256" key="2">
    <source>
        <dbReference type="ARBA" id="ARBA00008632"/>
    </source>
</evidence>
<keyword evidence="6" id="KW-0539">Nucleus</keyword>
<comment type="caution">
    <text evidence="8">The sequence shown here is derived from an EMBL/GenBank/DDBJ whole genome shotgun (WGS) entry which is preliminary data.</text>
</comment>
<dbReference type="InterPro" id="IPR026694">
    <property type="entry name" value="CUSTOS"/>
</dbReference>
<evidence type="ECO:0000256" key="4">
    <source>
        <dbReference type="ARBA" id="ARBA00022473"/>
    </source>
</evidence>
<feature type="region of interest" description="Disordered" evidence="7">
    <location>
        <begin position="1"/>
        <end position="52"/>
    </location>
</feature>
<dbReference type="Pfam" id="PF23999">
    <property type="entry name" value="CUSTOS"/>
    <property type="match status" value="1"/>
</dbReference>